<feature type="domain" description="GmrSD restriction endonucleases N-terminal" evidence="1">
    <location>
        <begin position="15"/>
        <end position="256"/>
    </location>
</feature>
<dbReference type="PANTHER" id="PTHR35149">
    <property type="entry name" value="SLL5132 PROTEIN"/>
    <property type="match status" value="1"/>
</dbReference>
<dbReference type="InterPro" id="IPR004919">
    <property type="entry name" value="GmrSD_N"/>
</dbReference>
<name>A0A1L8CHY5_9LACO</name>
<dbReference type="Proteomes" id="UP000186588">
    <property type="component" value="Unassembled WGS sequence"/>
</dbReference>
<dbReference type="EMBL" id="BDDX01000009">
    <property type="protein sequence ID" value="GAT90809.1"/>
    <property type="molecule type" value="Genomic_DNA"/>
</dbReference>
<comment type="caution">
    <text evidence="2">The sequence shown here is derived from an EMBL/GenBank/DDBJ whole genome shotgun (WGS) entry which is preliminary data.</text>
</comment>
<dbReference type="PANTHER" id="PTHR35149:SF2">
    <property type="entry name" value="DUF262 DOMAIN-CONTAINING PROTEIN"/>
    <property type="match status" value="1"/>
</dbReference>
<gene>
    <name evidence="2" type="ORF">FF306_00919</name>
</gene>
<dbReference type="RefSeq" id="WP_094750917.1">
    <property type="nucleotide sequence ID" value="NZ_BDDX01000009.1"/>
</dbReference>
<protein>
    <recommendedName>
        <fullName evidence="1">GmrSD restriction endonucleases N-terminal domain-containing protein</fullName>
    </recommendedName>
</protein>
<reference evidence="2 3" key="1">
    <citation type="journal article" date="2016" name="Syst. Appl. Microbiol.">
        <title>Genomic characterization of a fructophilic bee symbiont Lactobacillus kunkeei reveals its niche-specific adaptation.</title>
        <authorList>
            <person name="Maeno S."/>
            <person name="Tanizawa Y."/>
            <person name="Kanesaki Y."/>
            <person name="Kubota E."/>
            <person name="Kumar H."/>
            <person name="Dicks L."/>
            <person name="Salminen S."/>
            <person name="Nakagawa J."/>
            <person name="Arita M."/>
            <person name="Endo A."/>
        </authorList>
    </citation>
    <scope>NUCLEOTIDE SEQUENCE [LARGE SCALE GENOMIC DNA]</scope>
    <source>
        <strain evidence="2 3">FF30-6</strain>
    </source>
</reference>
<proteinExistence type="predicted"/>
<evidence type="ECO:0000313" key="3">
    <source>
        <dbReference type="Proteomes" id="UP000186588"/>
    </source>
</evidence>
<evidence type="ECO:0000313" key="2">
    <source>
        <dbReference type="EMBL" id="GAT90809.1"/>
    </source>
</evidence>
<evidence type="ECO:0000259" key="1">
    <source>
        <dbReference type="Pfam" id="PF03235"/>
    </source>
</evidence>
<organism evidence="2 3">
    <name type="scientific">Apilactobacillus kunkeei</name>
    <dbReference type="NCBI Taxonomy" id="148814"/>
    <lineage>
        <taxon>Bacteria</taxon>
        <taxon>Bacillati</taxon>
        <taxon>Bacillota</taxon>
        <taxon>Bacilli</taxon>
        <taxon>Lactobacillales</taxon>
        <taxon>Lactobacillaceae</taxon>
        <taxon>Apilactobacillus</taxon>
    </lineage>
</organism>
<accession>A0A1L8CHY5</accession>
<dbReference type="Pfam" id="PF03235">
    <property type="entry name" value="GmrSD_N"/>
    <property type="match status" value="1"/>
</dbReference>
<dbReference type="AlphaFoldDB" id="A0A1L8CHY5"/>
<sequence>MEKNSSQNMNLFVYLENNDSLKIPSFQRDYSWEKPQIIDLWEDLTNLIEDIDDGYKNEHFFGQIITYDEDGVTQIIDGQQRITTTFLFLGALKDVIRNEKNNLYKKHPANENVNQLQKLIDKINELLFVEDGFGEVDKSNIRFHLQDDFGDNLSQRFFETLLSDDIPTLNIEKKGAIKNLDTNYNKIKSCINEYIGGKSIDEKYISLKKIFSCFARKFEISIINGTDKLNAFLIFETVNARGKELSSADIIKSHLLSFSNGDDEFDKTWADMKKTLGNEKIIAKFVRSYVWAKYSSPTAKELFRVVSKEVKDHGTAEIFINELFDLKDIFNILVNSTKMTFASKMDNILNSYRGEGKKELIDVLLTLKSMKEELHYPLVLSLFKQGFSTDDMLKIMNKIRSLIMRNNIICGDPNNSLTRKIAELSQKIWNASTFDSLDVEGILNEISSWMYDDNMVIANYSVTKFNGAEKNEGYAKLTYCLFEEYIYSLSSIFGGDEYEYYYNLFKKNDLKLCLFTDFNESNEDDNNTGFIGEWTFVEPEVLKKYMSNIKVNRRLPKEHRIEILNNSKILANKKLAIDLSDKNNEVSNEFIKDRSNKFSNDSVEIWR</sequence>